<reference evidence="10" key="1">
    <citation type="submission" date="2015-10" db="EMBL/GenBank/DDBJ databases">
        <authorList>
            <person name="Devillers H."/>
        </authorList>
    </citation>
    <scope>NUCLEOTIDE SEQUENCE [LARGE SCALE GENOMIC DNA]</scope>
</reference>
<dbReference type="PROSITE" id="PS50127">
    <property type="entry name" value="UBC_2"/>
    <property type="match status" value="1"/>
</dbReference>
<feature type="domain" description="UBC core" evidence="8">
    <location>
        <begin position="1"/>
        <end position="157"/>
    </location>
</feature>
<accession>A0A0P1KSG8</accession>
<evidence type="ECO:0000256" key="3">
    <source>
        <dbReference type="ARBA" id="ARBA00022786"/>
    </source>
</evidence>
<comment type="similarity">
    <text evidence="7">Belongs to the ubiquitin-conjugating enzyme family.</text>
</comment>
<protein>
    <submittedName>
        <fullName evidence="9">LAQU0S04e02498g1_1</fullName>
    </submittedName>
</protein>
<dbReference type="SUPFAM" id="SSF54495">
    <property type="entry name" value="UBC-like"/>
    <property type="match status" value="1"/>
</dbReference>
<dbReference type="Gene3D" id="3.10.110.10">
    <property type="entry name" value="Ubiquitin Conjugating Enzyme"/>
    <property type="match status" value="1"/>
</dbReference>
<dbReference type="PANTHER" id="PTHR24067">
    <property type="entry name" value="UBIQUITIN-CONJUGATING ENZYME E2"/>
    <property type="match status" value="1"/>
</dbReference>
<evidence type="ECO:0000313" key="9">
    <source>
        <dbReference type="EMBL" id="CUS21862.1"/>
    </source>
</evidence>
<dbReference type="Pfam" id="PF00179">
    <property type="entry name" value="UQ_con"/>
    <property type="match status" value="1"/>
</dbReference>
<evidence type="ECO:0000256" key="2">
    <source>
        <dbReference type="ARBA" id="ARBA00022741"/>
    </source>
</evidence>
<name>A0A0P1KSG8_9SACH</name>
<evidence type="ECO:0000256" key="1">
    <source>
        <dbReference type="ARBA" id="ARBA00022679"/>
    </source>
</evidence>
<organism evidence="9 10">
    <name type="scientific">Lachancea quebecensis</name>
    <dbReference type="NCBI Taxonomy" id="1654605"/>
    <lineage>
        <taxon>Eukaryota</taxon>
        <taxon>Fungi</taxon>
        <taxon>Dikarya</taxon>
        <taxon>Ascomycota</taxon>
        <taxon>Saccharomycotina</taxon>
        <taxon>Saccharomycetes</taxon>
        <taxon>Saccharomycetales</taxon>
        <taxon>Saccharomycetaceae</taxon>
        <taxon>Lachancea</taxon>
    </lineage>
</organism>
<dbReference type="SMART" id="SM00212">
    <property type="entry name" value="UBCc"/>
    <property type="match status" value="1"/>
</dbReference>
<dbReference type="Proteomes" id="UP000236544">
    <property type="component" value="Unassembled WGS sequence"/>
</dbReference>
<keyword evidence="3 7" id="KW-0833">Ubl conjugation pathway</keyword>
<dbReference type="EMBL" id="LN890563">
    <property type="protein sequence ID" value="CUS21862.1"/>
    <property type="molecule type" value="Genomic_DNA"/>
</dbReference>
<evidence type="ECO:0000256" key="4">
    <source>
        <dbReference type="ARBA" id="ARBA00022840"/>
    </source>
</evidence>
<dbReference type="InterPro" id="IPR016135">
    <property type="entry name" value="UBQ-conjugating_enzyme/RWD"/>
</dbReference>
<dbReference type="AlphaFoldDB" id="A0A0P1KSG8"/>
<evidence type="ECO:0000259" key="8">
    <source>
        <dbReference type="PROSITE" id="PS50127"/>
    </source>
</evidence>
<dbReference type="GO" id="GO:0016740">
    <property type="term" value="F:transferase activity"/>
    <property type="evidence" value="ECO:0007669"/>
    <property type="project" value="UniProtKB-KW"/>
</dbReference>
<dbReference type="PROSITE" id="PS00183">
    <property type="entry name" value="UBC_1"/>
    <property type="match status" value="1"/>
</dbReference>
<keyword evidence="1" id="KW-0808">Transferase</keyword>
<proteinExistence type="inferred from homology"/>
<dbReference type="InterPro" id="IPR050113">
    <property type="entry name" value="Ub_conjugating_enzyme"/>
</dbReference>
<keyword evidence="2 7" id="KW-0547">Nucleotide-binding</keyword>
<keyword evidence="10" id="KW-1185">Reference proteome</keyword>
<keyword evidence="4 7" id="KW-0067">ATP-binding</keyword>
<comment type="pathway">
    <text evidence="5">Protein modification.</text>
</comment>
<evidence type="ECO:0000256" key="5">
    <source>
        <dbReference type="ARBA" id="ARBA00043952"/>
    </source>
</evidence>
<dbReference type="CDD" id="cd23812">
    <property type="entry name" value="UBCc_ScPEX4-like"/>
    <property type="match status" value="1"/>
</dbReference>
<gene>
    <name evidence="9" type="ORF">LAQU0_S04e02498g</name>
</gene>
<dbReference type="GO" id="GO:0005524">
    <property type="term" value="F:ATP binding"/>
    <property type="evidence" value="ECO:0007669"/>
    <property type="project" value="UniProtKB-UniRule"/>
</dbReference>
<evidence type="ECO:0000313" key="10">
    <source>
        <dbReference type="Proteomes" id="UP000236544"/>
    </source>
</evidence>
<feature type="active site" description="Glycyl thioester intermediate" evidence="6">
    <location>
        <position position="93"/>
    </location>
</feature>
<dbReference type="InterPro" id="IPR023313">
    <property type="entry name" value="UBQ-conjugating_AS"/>
</dbReference>
<dbReference type="InterPro" id="IPR000608">
    <property type="entry name" value="UBC"/>
</dbReference>
<evidence type="ECO:0000256" key="7">
    <source>
        <dbReference type="RuleBase" id="RU362109"/>
    </source>
</evidence>
<evidence type="ECO:0000256" key="6">
    <source>
        <dbReference type="PROSITE-ProRule" id="PRU10133"/>
    </source>
</evidence>
<sequence length="163" mass="18444">MSQRLAKEYRALSKTLDKDPEYAHIVRLCPVSEENLRKWESLITGPPDTPYFGHEFALQIEVPEAYPIEPPKMQFQPRCMPHCNVDFDSGRICLSVLETAHWTPAWDLLHVVQAVWLLLSSPEPDSPLDVDLACLVRARDLSAHNSLIAYYLNGGSRGDMAGR</sequence>
<dbReference type="OrthoDB" id="9973183at2759"/>